<sequence>MLLLIARAWASLLLLAITVIGYAYSHELLWACGDGDVCPGDGSRRETATDKDGTAQFTASTIRSFGLQAAALAAQAWPFVQPVGMSGIVGYACGLLARKVLQVLLLGAAFIISAVQALAYLKWVTVHWDRIDADLAKLLGNGSGEDGTGTGGLDASALLAVASERLATVLSQGLPSVAGFTTGLTLAFMPGMALV</sequence>
<evidence type="ECO:0000256" key="4">
    <source>
        <dbReference type="ARBA" id="ARBA00022989"/>
    </source>
</evidence>
<dbReference type="Proteomes" id="UP000001058">
    <property type="component" value="Unassembled WGS sequence"/>
</dbReference>
<dbReference type="KEGG" id="vcn:VOLCADRAFT_104422"/>
<evidence type="ECO:0000313" key="8">
    <source>
        <dbReference type="EMBL" id="EFJ49205.1"/>
    </source>
</evidence>
<feature type="signal peptide" evidence="7">
    <location>
        <begin position="1"/>
        <end position="25"/>
    </location>
</feature>
<dbReference type="GeneID" id="9618931"/>
<dbReference type="AlphaFoldDB" id="D8TTI4"/>
<evidence type="ECO:0000256" key="5">
    <source>
        <dbReference type="ARBA" id="ARBA00023136"/>
    </source>
</evidence>
<evidence type="ECO:0000313" key="9">
    <source>
        <dbReference type="Proteomes" id="UP000001058"/>
    </source>
</evidence>
<evidence type="ECO:0000256" key="2">
    <source>
        <dbReference type="ARBA" id="ARBA00009160"/>
    </source>
</evidence>
<proteinExistence type="inferred from homology"/>
<dbReference type="OrthoDB" id="533930at2759"/>
<accession>D8TTI4</accession>
<feature type="chain" id="PRO_5003123859" evidence="7">
    <location>
        <begin position="26"/>
        <end position="195"/>
    </location>
</feature>
<protein>
    <submittedName>
        <fullName evidence="8">Uncharacterized protein</fullName>
    </submittedName>
</protein>
<reference evidence="8 9" key="1">
    <citation type="journal article" date="2010" name="Science">
        <title>Genomic analysis of organismal complexity in the multicellular green alga Volvox carteri.</title>
        <authorList>
            <person name="Prochnik S.E."/>
            <person name="Umen J."/>
            <person name="Nedelcu A.M."/>
            <person name="Hallmann A."/>
            <person name="Miller S.M."/>
            <person name="Nishii I."/>
            <person name="Ferris P."/>
            <person name="Kuo A."/>
            <person name="Mitros T."/>
            <person name="Fritz-Laylin L.K."/>
            <person name="Hellsten U."/>
            <person name="Chapman J."/>
            <person name="Simakov O."/>
            <person name="Rensing S.A."/>
            <person name="Terry A."/>
            <person name="Pangilinan J."/>
            <person name="Kapitonov V."/>
            <person name="Jurka J."/>
            <person name="Salamov A."/>
            <person name="Shapiro H."/>
            <person name="Schmutz J."/>
            <person name="Grimwood J."/>
            <person name="Lindquist E."/>
            <person name="Lucas S."/>
            <person name="Grigoriev I.V."/>
            <person name="Schmitt R."/>
            <person name="Kirk D."/>
            <person name="Rokhsar D.S."/>
        </authorList>
    </citation>
    <scope>NUCLEOTIDE SEQUENCE [LARGE SCALE GENOMIC DNA]</scope>
    <source>
        <strain evidence="9">f. Nagariensis / Eve</strain>
    </source>
</reference>
<evidence type="ECO:0000256" key="6">
    <source>
        <dbReference type="SAM" id="Phobius"/>
    </source>
</evidence>
<gene>
    <name evidence="8" type="ORF">VOLCADRAFT_104422</name>
</gene>
<keyword evidence="4 6" id="KW-1133">Transmembrane helix</keyword>
<dbReference type="GO" id="GO:0016020">
    <property type="term" value="C:membrane"/>
    <property type="evidence" value="ECO:0007669"/>
    <property type="project" value="UniProtKB-SubCell"/>
</dbReference>
<name>D8TTI4_VOLCA</name>
<feature type="transmembrane region" description="Helical" evidence="6">
    <location>
        <begin position="100"/>
        <end position="121"/>
    </location>
</feature>
<keyword evidence="9" id="KW-1185">Reference proteome</keyword>
<evidence type="ECO:0000256" key="3">
    <source>
        <dbReference type="ARBA" id="ARBA00022692"/>
    </source>
</evidence>
<comment type="subcellular location">
    <subcellularLocation>
        <location evidence="1">Membrane</location>
    </subcellularLocation>
</comment>
<organism evidence="9">
    <name type="scientific">Volvox carteri f. nagariensis</name>
    <dbReference type="NCBI Taxonomy" id="3068"/>
    <lineage>
        <taxon>Eukaryota</taxon>
        <taxon>Viridiplantae</taxon>
        <taxon>Chlorophyta</taxon>
        <taxon>core chlorophytes</taxon>
        <taxon>Chlorophyceae</taxon>
        <taxon>CS clade</taxon>
        <taxon>Chlamydomonadales</taxon>
        <taxon>Volvocaceae</taxon>
        <taxon>Volvox</taxon>
    </lineage>
</organism>
<keyword evidence="3 6" id="KW-0812">Transmembrane</keyword>
<dbReference type="EMBL" id="GL378336">
    <property type="protein sequence ID" value="EFJ49205.1"/>
    <property type="molecule type" value="Genomic_DNA"/>
</dbReference>
<dbReference type="InterPro" id="IPR007014">
    <property type="entry name" value="FUN14"/>
</dbReference>
<evidence type="ECO:0000256" key="7">
    <source>
        <dbReference type="SAM" id="SignalP"/>
    </source>
</evidence>
<keyword evidence="7" id="KW-0732">Signal</keyword>
<dbReference type="Pfam" id="PF04930">
    <property type="entry name" value="FUN14"/>
    <property type="match status" value="1"/>
</dbReference>
<dbReference type="InParanoid" id="D8TTI4"/>
<evidence type="ECO:0000256" key="1">
    <source>
        <dbReference type="ARBA" id="ARBA00004370"/>
    </source>
</evidence>
<comment type="similarity">
    <text evidence="2">Belongs to the FUN14 family.</text>
</comment>
<keyword evidence="5 6" id="KW-0472">Membrane</keyword>
<dbReference type="RefSeq" id="XP_002949653.1">
    <property type="nucleotide sequence ID" value="XM_002949607.1"/>
</dbReference>